<dbReference type="PANTHER" id="PTHR11662">
    <property type="entry name" value="SOLUTE CARRIER FAMILY 17"/>
    <property type="match status" value="1"/>
</dbReference>
<dbReference type="SUPFAM" id="SSF103473">
    <property type="entry name" value="MFS general substrate transporter"/>
    <property type="match status" value="1"/>
</dbReference>
<dbReference type="Pfam" id="PF07690">
    <property type="entry name" value="MFS_1"/>
    <property type="match status" value="1"/>
</dbReference>
<keyword evidence="4 5" id="KW-0472">Membrane</keyword>
<evidence type="ECO:0000259" key="6">
    <source>
        <dbReference type="PROSITE" id="PS50850"/>
    </source>
</evidence>
<dbReference type="GO" id="GO:0006820">
    <property type="term" value="P:monoatomic anion transport"/>
    <property type="evidence" value="ECO:0007669"/>
    <property type="project" value="TreeGrafter"/>
</dbReference>
<dbReference type="GO" id="GO:0022857">
    <property type="term" value="F:transmembrane transporter activity"/>
    <property type="evidence" value="ECO:0007669"/>
    <property type="project" value="InterPro"/>
</dbReference>
<name>A0AAQ4DXG8_AMBAM</name>
<evidence type="ECO:0000256" key="2">
    <source>
        <dbReference type="ARBA" id="ARBA00022692"/>
    </source>
</evidence>
<evidence type="ECO:0000256" key="4">
    <source>
        <dbReference type="ARBA" id="ARBA00023136"/>
    </source>
</evidence>
<dbReference type="InterPro" id="IPR050382">
    <property type="entry name" value="MFS_Na/Anion_cotransporter"/>
</dbReference>
<feature type="domain" description="Major facilitator superfamily (MFS) profile" evidence="6">
    <location>
        <begin position="1"/>
        <end position="400"/>
    </location>
</feature>
<dbReference type="EMBL" id="JARKHS020025695">
    <property type="protein sequence ID" value="KAK8767158.1"/>
    <property type="molecule type" value="Genomic_DNA"/>
</dbReference>
<evidence type="ECO:0000313" key="8">
    <source>
        <dbReference type="Proteomes" id="UP001321473"/>
    </source>
</evidence>
<sequence>DGPFVWDPVTQGVILGAFYYGYIVTPIPGGRLAERCGAKWLFGLGTLFTGLLSLLIPVAARAGVSYLIAVRVLQGIGEGVTYPAIEAQVAHWIPVNQRATAVSLIHTGGFFGVAMGMYISGLLAGSDFMGGWPSVFYVFGLWTCAWFVFWILLTSNRPADHRWASAREVHMIEADLGEQKPTLARKTPWSKMFTSPAVLGVVMAHFGTHWLQYVLVSELPTYLGTVLHYEIDDNGLYSALPYIGAIVSGALSGIVADLLRSRALMTPTHIRKLFNGLAHLVPSVMLMIVPVVGGCNGPLSLVLFVVAGTVRGVSEAGYMAIPVDMAPDYAGGVRRSSSCWRRRTPWRSIGNTTGILVPYITGVLTETMNTLEQWSYSFYLAGIVGLVTGLFFQLFASAEVQSWGLAETSAKVSPLSANEKTALKCAPGPPGSSSNGAVAAVCDGKEARTEL</sequence>
<keyword evidence="2 5" id="KW-0812">Transmembrane</keyword>
<evidence type="ECO:0000256" key="3">
    <source>
        <dbReference type="ARBA" id="ARBA00022989"/>
    </source>
</evidence>
<dbReference type="InterPro" id="IPR011701">
    <property type="entry name" value="MFS"/>
</dbReference>
<feature type="non-terminal residue" evidence="7">
    <location>
        <position position="1"/>
    </location>
</feature>
<dbReference type="Proteomes" id="UP001321473">
    <property type="component" value="Unassembled WGS sequence"/>
</dbReference>
<feature type="transmembrane region" description="Helical" evidence="5">
    <location>
        <begin position="235"/>
        <end position="259"/>
    </location>
</feature>
<feature type="transmembrane region" description="Helical" evidence="5">
    <location>
        <begin position="280"/>
        <end position="307"/>
    </location>
</feature>
<dbReference type="AlphaFoldDB" id="A0AAQ4DXG8"/>
<dbReference type="InterPro" id="IPR036259">
    <property type="entry name" value="MFS_trans_sf"/>
</dbReference>
<evidence type="ECO:0000256" key="5">
    <source>
        <dbReference type="SAM" id="Phobius"/>
    </source>
</evidence>
<evidence type="ECO:0000256" key="1">
    <source>
        <dbReference type="ARBA" id="ARBA00004141"/>
    </source>
</evidence>
<feature type="transmembrane region" description="Helical" evidence="5">
    <location>
        <begin position="193"/>
        <end position="215"/>
    </location>
</feature>
<keyword evidence="3 5" id="KW-1133">Transmembrane helix</keyword>
<feature type="transmembrane region" description="Helical" evidence="5">
    <location>
        <begin position="101"/>
        <end position="123"/>
    </location>
</feature>
<comment type="caution">
    <text evidence="7">The sequence shown here is derived from an EMBL/GenBank/DDBJ whole genome shotgun (WGS) entry which is preliminary data.</text>
</comment>
<feature type="transmembrane region" description="Helical" evidence="5">
    <location>
        <begin position="40"/>
        <end position="60"/>
    </location>
</feature>
<comment type="subcellular location">
    <subcellularLocation>
        <location evidence="1">Membrane</location>
        <topology evidence="1">Multi-pass membrane protein</topology>
    </subcellularLocation>
</comment>
<dbReference type="InterPro" id="IPR020846">
    <property type="entry name" value="MFS_dom"/>
</dbReference>
<dbReference type="PROSITE" id="PS50850">
    <property type="entry name" value="MFS"/>
    <property type="match status" value="1"/>
</dbReference>
<reference evidence="7 8" key="1">
    <citation type="journal article" date="2023" name="Arcadia Sci">
        <title>De novo assembly of a long-read Amblyomma americanum tick genome.</title>
        <authorList>
            <person name="Chou S."/>
            <person name="Poskanzer K.E."/>
            <person name="Rollins M."/>
            <person name="Thuy-Boun P.S."/>
        </authorList>
    </citation>
    <scope>NUCLEOTIDE SEQUENCE [LARGE SCALE GENOMIC DNA]</scope>
    <source>
        <strain evidence="7">F_SG_1</strain>
        <tissue evidence="7">Salivary glands</tissue>
    </source>
</reference>
<protein>
    <recommendedName>
        <fullName evidence="6">Major facilitator superfamily (MFS) profile domain-containing protein</fullName>
    </recommendedName>
</protein>
<keyword evidence="8" id="KW-1185">Reference proteome</keyword>
<organism evidence="7 8">
    <name type="scientific">Amblyomma americanum</name>
    <name type="common">Lone star tick</name>
    <dbReference type="NCBI Taxonomy" id="6943"/>
    <lineage>
        <taxon>Eukaryota</taxon>
        <taxon>Metazoa</taxon>
        <taxon>Ecdysozoa</taxon>
        <taxon>Arthropoda</taxon>
        <taxon>Chelicerata</taxon>
        <taxon>Arachnida</taxon>
        <taxon>Acari</taxon>
        <taxon>Parasitiformes</taxon>
        <taxon>Ixodida</taxon>
        <taxon>Ixodoidea</taxon>
        <taxon>Ixodidae</taxon>
        <taxon>Amblyomminae</taxon>
        <taxon>Amblyomma</taxon>
    </lineage>
</organism>
<gene>
    <name evidence="7" type="ORF">V5799_006058</name>
</gene>
<feature type="transmembrane region" description="Helical" evidence="5">
    <location>
        <begin position="135"/>
        <end position="153"/>
    </location>
</feature>
<dbReference type="PANTHER" id="PTHR11662:SF399">
    <property type="entry name" value="FI19708P1-RELATED"/>
    <property type="match status" value="1"/>
</dbReference>
<dbReference type="GO" id="GO:0016020">
    <property type="term" value="C:membrane"/>
    <property type="evidence" value="ECO:0007669"/>
    <property type="project" value="UniProtKB-SubCell"/>
</dbReference>
<feature type="transmembrane region" description="Helical" evidence="5">
    <location>
        <begin position="376"/>
        <end position="396"/>
    </location>
</feature>
<accession>A0AAQ4DXG8</accession>
<evidence type="ECO:0000313" key="7">
    <source>
        <dbReference type="EMBL" id="KAK8767158.1"/>
    </source>
</evidence>
<dbReference type="FunFam" id="1.20.1250.20:FF:000532">
    <property type="entry name" value="SLC (SoLute Carrier) homolog"/>
    <property type="match status" value="1"/>
</dbReference>
<dbReference type="Gene3D" id="1.20.1250.20">
    <property type="entry name" value="MFS general substrate transporter like domains"/>
    <property type="match status" value="2"/>
</dbReference>
<proteinExistence type="predicted"/>